<feature type="compositionally biased region" description="Pro residues" evidence="1">
    <location>
        <begin position="184"/>
        <end position="193"/>
    </location>
</feature>
<dbReference type="Proteomes" id="UP000190637">
    <property type="component" value="Unassembled WGS sequence"/>
</dbReference>
<organism evidence="2 3">
    <name type="scientific">Marinactinospora thermotolerans DSM 45154</name>
    <dbReference type="NCBI Taxonomy" id="1122192"/>
    <lineage>
        <taxon>Bacteria</taxon>
        <taxon>Bacillati</taxon>
        <taxon>Actinomycetota</taxon>
        <taxon>Actinomycetes</taxon>
        <taxon>Streptosporangiales</taxon>
        <taxon>Nocardiopsidaceae</taxon>
        <taxon>Marinactinospora</taxon>
    </lineage>
</organism>
<dbReference type="AlphaFoldDB" id="A0A1T4T6G6"/>
<feature type="compositionally biased region" description="Polar residues" evidence="1">
    <location>
        <begin position="211"/>
        <end position="234"/>
    </location>
</feature>
<feature type="compositionally biased region" description="Basic residues" evidence="1">
    <location>
        <begin position="45"/>
        <end position="61"/>
    </location>
</feature>
<sequence length="406" mass="44161">MPWRGRRWYSPDSCPSRIAGVWGQVLGFPVPEWARCGNPGSDNRVRHRRTGRELRHRHRSGSAKTPRPVAGRSHAKASASARSRPRPCSSKSSAGGVRRNACSRRGHHPGPRRGFGRCRRGSRPRTVCQRFRRGGVRRRWPSGRACARGAGNRTDDADRPEHRAWTRDQPGTRPRHQGHRGPASPLPRPFPPAPEDHSWRSRSPLSPPSSADATRSPTTTGEGADRSSGSTRTCPWTPPGPGRVLPHPGRVALQPGVGGRRPPRRPTPPREHGLAADRHVRPPQPPASREDRRLPPPSAQGRGTRPARGGPGRRAGNPRPRHRAVVHRVRPSGRGEPAPLAHRDARRLPGNTDPPPVGAALSPTSAASRPGRSPSLSVIGLKTEAGSRSTVDLPSPCHHGDRRRPA</sequence>
<proteinExistence type="predicted"/>
<evidence type="ECO:0000313" key="2">
    <source>
        <dbReference type="EMBL" id="SKA35831.1"/>
    </source>
</evidence>
<keyword evidence="3" id="KW-1185">Reference proteome</keyword>
<dbReference type="EMBL" id="FUWS01000015">
    <property type="protein sequence ID" value="SKA35831.1"/>
    <property type="molecule type" value="Genomic_DNA"/>
</dbReference>
<accession>A0A1T4T6G6</accession>
<name>A0A1T4T6G6_9ACTN</name>
<protein>
    <submittedName>
        <fullName evidence="2">Uncharacterized protein</fullName>
    </submittedName>
</protein>
<feature type="compositionally biased region" description="Low complexity" evidence="1">
    <location>
        <begin position="76"/>
        <end position="94"/>
    </location>
</feature>
<feature type="compositionally biased region" description="Basic and acidic residues" evidence="1">
    <location>
        <begin position="268"/>
        <end position="280"/>
    </location>
</feature>
<gene>
    <name evidence="2" type="ORF">SAMN02745673_04547</name>
</gene>
<evidence type="ECO:0000256" key="1">
    <source>
        <dbReference type="SAM" id="MobiDB-lite"/>
    </source>
</evidence>
<feature type="compositionally biased region" description="Low complexity" evidence="1">
    <location>
        <begin position="299"/>
        <end position="318"/>
    </location>
</feature>
<feature type="compositionally biased region" description="Low complexity" evidence="1">
    <location>
        <begin position="201"/>
        <end position="210"/>
    </location>
</feature>
<feature type="region of interest" description="Disordered" evidence="1">
    <location>
        <begin position="33"/>
        <end position="406"/>
    </location>
</feature>
<evidence type="ECO:0000313" key="3">
    <source>
        <dbReference type="Proteomes" id="UP000190637"/>
    </source>
</evidence>
<feature type="compositionally biased region" description="Basic residues" evidence="1">
    <location>
        <begin position="130"/>
        <end position="141"/>
    </location>
</feature>
<feature type="compositionally biased region" description="Basic residues" evidence="1">
    <location>
        <begin position="101"/>
        <end position="123"/>
    </location>
</feature>
<feature type="compositionally biased region" description="Basic residues" evidence="1">
    <location>
        <begin position="319"/>
        <end position="331"/>
    </location>
</feature>
<reference evidence="2 3" key="1">
    <citation type="submission" date="2017-02" db="EMBL/GenBank/DDBJ databases">
        <authorList>
            <person name="Peterson S.W."/>
        </authorList>
    </citation>
    <scope>NUCLEOTIDE SEQUENCE [LARGE SCALE GENOMIC DNA]</scope>
    <source>
        <strain evidence="2 3">DSM 45154</strain>
    </source>
</reference>
<feature type="compositionally biased region" description="Basic and acidic residues" evidence="1">
    <location>
        <begin position="153"/>
        <end position="166"/>
    </location>
</feature>